<dbReference type="KEGG" id="more:E1B28_001859"/>
<comment type="caution">
    <text evidence="3">The sequence shown here is derived from an EMBL/GenBank/DDBJ whole genome shotgun (WGS) entry which is preliminary data.</text>
</comment>
<evidence type="ECO:0000313" key="4">
    <source>
        <dbReference type="Proteomes" id="UP001049176"/>
    </source>
</evidence>
<dbReference type="Pfam" id="PF06330">
    <property type="entry name" value="TRI5"/>
    <property type="match status" value="1"/>
</dbReference>
<dbReference type="SUPFAM" id="SSF48576">
    <property type="entry name" value="Terpenoid synthases"/>
    <property type="match status" value="1"/>
</dbReference>
<comment type="similarity">
    <text evidence="1">Belongs to the trichodiene synthase family.</text>
</comment>
<dbReference type="GO" id="GO:0016838">
    <property type="term" value="F:carbon-oxygen lyase activity, acting on phosphates"/>
    <property type="evidence" value="ECO:0007669"/>
    <property type="project" value="InterPro"/>
</dbReference>
<organism evidence="3 4">
    <name type="scientific">Marasmius oreades</name>
    <name type="common">fairy-ring Marasmius</name>
    <dbReference type="NCBI Taxonomy" id="181124"/>
    <lineage>
        <taxon>Eukaryota</taxon>
        <taxon>Fungi</taxon>
        <taxon>Dikarya</taxon>
        <taxon>Basidiomycota</taxon>
        <taxon>Agaricomycotina</taxon>
        <taxon>Agaricomycetes</taxon>
        <taxon>Agaricomycetidae</taxon>
        <taxon>Agaricales</taxon>
        <taxon>Marasmiineae</taxon>
        <taxon>Marasmiaceae</taxon>
        <taxon>Marasmius</taxon>
    </lineage>
</organism>
<dbReference type="RefSeq" id="XP_043016546.1">
    <property type="nucleotide sequence ID" value="XM_043147832.1"/>
</dbReference>
<dbReference type="GeneID" id="66070935"/>
<dbReference type="Gene3D" id="1.10.600.10">
    <property type="entry name" value="Farnesyl Diphosphate Synthase"/>
    <property type="match status" value="1"/>
</dbReference>
<keyword evidence="2" id="KW-0456">Lyase</keyword>
<dbReference type="AlphaFoldDB" id="A0A9P8AFM5"/>
<evidence type="ECO:0008006" key="5">
    <source>
        <dbReference type="Google" id="ProtNLM"/>
    </source>
</evidence>
<accession>A0A9P8AFM5</accession>
<sequence>MNNSQTENKVASEPLSDTTKSFIKTLVQKLLGKSKTPFEKLPSIEGELYDDCKEVLNSKFHLPLSLPYMEKYLSVGVEFILACYSHLPKRNQVFVVIYTVLTLVLDDCFSQNNKQMEGFNERFAKGLPQGHPVLDALAQLLQDTSEYYNRVQANLIVTSTLDFVTSLIMDIEFREMTSFKTPGFATYWRLNMTGIAVAFTMFIFPKDVDVASYMQCLPHLVVYMLGLNDVLSLYKEEVAGEEDNYPTMLAKESGATKYEAIQRIANDAAEADQHILKGLADNQPALDSWQSFKRGYVPFHVSCPRYKLDELFH</sequence>
<dbReference type="SFLD" id="SFLDG01021">
    <property type="entry name" value="Trichodiene_Synthase_Like"/>
    <property type="match status" value="1"/>
</dbReference>
<proteinExistence type="inferred from homology"/>
<name>A0A9P8AFM5_9AGAR</name>
<reference evidence="3" key="1">
    <citation type="journal article" date="2021" name="Genome Biol. Evol.">
        <title>The assembled and annotated genome of the fairy-ring fungus Marasmius oreades.</title>
        <authorList>
            <person name="Hiltunen M."/>
            <person name="Ament-Velasquez S.L."/>
            <person name="Johannesson H."/>
        </authorList>
    </citation>
    <scope>NUCLEOTIDE SEQUENCE</scope>
    <source>
        <strain evidence="3">03SP1</strain>
    </source>
</reference>
<dbReference type="EMBL" id="CM032181">
    <property type="protein sequence ID" value="KAG7100076.1"/>
    <property type="molecule type" value="Genomic_DNA"/>
</dbReference>
<keyword evidence="4" id="KW-1185">Reference proteome</keyword>
<dbReference type="InterPro" id="IPR024652">
    <property type="entry name" value="Trichodiene_synth"/>
</dbReference>
<dbReference type="SFLD" id="SFLDS00005">
    <property type="entry name" value="Isoprenoid_Synthase_Type_I"/>
    <property type="match status" value="1"/>
</dbReference>
<evidence type="ECO:0000256" key="1">
    <source>
        <dbReference type="ARBA" id="ARBA00007946"/>
    </source>
</evidence>
<protein>
    <recommendedName>
        <fullName evidence="5">Terpenoid synthase</fullName>
    </recommendedName>
</protein>
<evidence type="ECO:0000313" key="3">
    <source>
        <dbReference type="EMBL" id="KAG7100076.1"/>
    </source>
</evidence>
<gene>
    <name evidence="3" type="ORF">E1B28_001859</name>
</gene>
<dbReference type="InterPro" id="IPR008949">
    <property type="entry name" value="Isoprenoid_synthase_dom_sf"/>
</dbReference>
<dbReference type="Proteomes" id="UP001049176">
    <property type="component" value="Chromosome 1"/>
</dbReference>
<dbReference type="OrthoDB" id="2998174at2759"/>
<evidence type="ECO:0000256" key="2">
    <source>
        <dbReference type="ARBA" id="ARBA00023239"/>
    </source>
</evidence>